<dbReference type="PANTHER" id="PTHR28155">
    <property type="entry name" value="ACR243WP"/>
    <property type="match status" value="1"/>
</dbReference>
<feature type="region of interest" description="Disordered" evidence="1">
    <location>
        <begin position="1"/>
        <end position="27"/>
    </location>
</feature>
<dbReference type="PANTHER" id="PTHR28155:SF1">
    <property type="entry name" value="DNA-DIRECTED RNA POLYMERASE I SUBUNIT RPA34.5-DOMAIN-CONTAINING PROTEIN"/>
    <property type="match status" value="1"/>
</dbReference>
<gene>
    <name evidence="2" type="ORF">HPODL_01355</name>
</gene>
<feature type="compositionally biased region" description="Basic residues" evidence="1">
    <location>
        <begin position="196"/>
        <end position="209"/>
    </location>
</feature>
<feature type="region of interest" description="Disordered" evidence="1">
    <location>
        <begin position="156"/>
        <end position="216"/>
    </location>
</feature>
<reference evidence="2 3" key="1">
    <citation type="journal article" date="2013" name="BMC Genomics">
        <title>Genome sequence and analysis of methylotrophic yeast Hansenula polymorpha DL1.</title>
        <authorList>
            <person name="Ravin N.V."/>
            <person name="Eldarov M.A."/>
            <person name="Kadnikov V.V."/>
            <person name="Beletsky A.V."/>
            <person name="Schneider J."/>
            <person name="Mardanova E.S."/>
            <person name="Smekalova E.M."/>
            <person name="Zvereva M.I."/>
            <person name="Dontsova O.A."/>
            <person name="Mardanov A.V."/>
            <person name="Skryabin K.G."/>
        </authorList>
    </citation>
    <scope>NUCLEOTIDE SEQUENCE [LARGE SCALE GENOMIC DNA]</scope>
    <source>
        <strain evidence="3">ATCC 26012 / BCRC 20466 / JCM 22074 / NRRL Y-7560 / DL-1</strain>
    </source>
</reference>
<keyword evidence="3" id="KW-1185">Reference proteome</keyword>
<organism evidence="2 3">
    <name type="scientific">Ogataea parapolymorpha (strain ATCC 26012 / BCRC 20466 / JCM 22074 / NRRL Y-7560 / DL-1)</name>
    <name type="common">Yeast</name>
    <name type="synonym">Hansenula polymorpha</name>
    <dbReference type="NCBI Taxonomy" id="871575"/>
    <lineage>
        <taxon>Eukaryota</taxon>
        <taxon>Fungi</taxon>
        <taxon>Dikarya</taxon>
        <taxon>Ascomycota</taxon>
        <taxon>Saccharomycotina</taxon>
        <taxon>Pichiomycetes</taxon>
        <taxon>Pichiales</taxon>
        <taxon>Pichiaceae</taxon>
        <taxon>Ogataea</taxon>
    </lineage>
</organism>
<dbReference type="Gene3D" id="6.20.250.70">
    <property type="match status" value="1"/>
</dbReference>
<dbReference type="GO" id="GO:0006360">
    <property type="term" value="P:transcription by RNA polymerase I"/>
    <property type="evidence" value="ECO:0007669"/>
    <property type="project" value="InterPro"/>
</dbReference>
<name>W1Q8W8_OGAPD</name>
<dbReference type="OrthoDB" id="4089784at2759"/>
<dbReference type="Pfam" id="PF08208">
    <property type="entry name" value="RNA_polI_A34"/>
    <property type="match status" value="1"/>
</dbReference>
<dbReference type="InterPro" id="IPR013240">
    <property type="entry name" value="DNA-dir_RNA_pol1_su_RPA34"/>
</dbReference>
<feature type="compositionally biased region" description="Basic and acidic residues" evidence="1">
    <location>
        <begin position="170"/>
        <end position="181"/>
    </location>
</feature>
<dbReference type="InterPro" id="IPR053263">
    <property type="entry name" value="Euk_RPA34_RNAP_subunit"/>
</dbReference>
<proteinExistence type="predicted"/>
<dbReference type="eggNOG" id="ENOG502S2EI">
    <property type="taxonomic scope" value="Eukaryota"/>
</dbReference>
<sequence>MSQLSNERVVDSDSDLSDQEFSSFKPPRGFKKVETIENVGKLSPKNLKNKEIWLIQVPSDFNIKKLKKLPVNLGVGRTTEFKVKDTDYALNEDLAAAEQNVLKRRYKIMSAQNEKSLQPVSKLEISRFYSVSEKVKIPEINYGKVVTQRRDVEQHADLRMRHFPTGYGKDNYEEAKKEDKPVATPQKRKSEDSSKKEKKHKKDKKRKMQKISLYYS</sequence>
<dbReference type="EMBL" id="AEOI02000009">
    <property type="protein sequence ID" value="ESW97251.1"/>
    <property type="molecule type" value="Genomic_DNA"/>
</dbReference>
<protein>
    <recommendedName>
        <fullName evidence="4">DNA-directed RNA polymerase I subunit RPA34</fullName>
    </recommendedName>
</protein>
<dbReference type="RefSeq" id="XP_013933336.1">
    <property type="nucleotide sequence ID" value="XM_014077861.1"/>
</dbReference>
<evidence type="ECO:0000256" key="1">
    <source>
        <dbReference type="SAM" id="MobiDB-lite"/>
    </source>
</evidence>
<dbReference type="GeneID" id="25770818"/>
<accession>W1Q8W8</accession>
<dbReference type="HOGENOM" id="CLU_090034_0_0_1"/>
<evidence type="ECO:0000313" key="2">
    <source>
        <dbReference type="EMBL" id="ESW97251.1"/>
    </source>
</evidence>
<dbReference type="STRING" id="871575.W1Q8W8"/>
<evidence type="ECO:0008006" key="4">
    <source>
        <dbReference type="Google" id="ProtNLM"/>
    </source>
</evidence>
<dbReference type="AlphaFoldDB" id="W1Q8W8"/>
<dbReference type="KEGG" id="opa:HPODL_01355"/>
<comment type="caution">
    <text evidence="2">The sequence shown here is derived from an EMBL/GenBank/DDBJ whole genome shotgun (WGS) entry which is preliminary data.</text>
</comment>
<evidence type="ECO:0000313" key="3">
    <source>
        <dbReference type="Proteomes" id="UP000008673"/>
    </source>
</evidence>
<dbReference type="Proteomes" id="UP000008673">
    <property type="component" value="Unassembled WGS sequence"/>
</dbReference>
<dbReference type="OMA" id="HFPTGYG"/>